<dbReference type="InterPro" id="IPR001059">
    <property type="entry name" value="Transl_elong_P/YeiP_cen"/>
</dbReference>
<evidence type="ECO:0000256" key="9">
    <source>
        <dbReference type="RuleBase" id="RU004389"/>
    </source>
</evidence>
<keyword evidence="4 7" id="KW-0963">Cytoplasm</keyword>
<dbReference type="FunFam" id="2.30.30.30:FF:000003">
    <property type="entry name" value="Elongation factor P"/>
    <property type="match status" value="1"/>
</dbReference>
<dbReference type="PIRSF" id="PIRSF005901">
    <property type="entry name" value="EF-P"/>
    <property type="match status" value="1"/>
</dbReference>
<dbReference type="Gene3D" id="2.40.50.140">
    <property type="entry name" value="Nucleic acid-binding proteins"/>
    <property type="match status" value="2"/>
</dbReference>
<comment type="function">
    <text evidence="7">Involved in peptide bond synthesis. Stimulates efficient translation and peptide-bond synthesis on native or reconstituted 70S ribosomes in vitro. Probably functions indirectly by altering the affinity of the ribosome for aminoacyl-tRNA, thus increasing their reactivity as acceptors for peptidyl transferase.</text>
</comment>
<dbReference type="InterPro" id="IPR008991">
    <property type="entry name" value="Translation_prot_SH3-like_sf"/>
</dbReference>
<dbReference type="UniPathway" id="UPA00345"/>
<comment type="similarity">
    <text evidence="3 7 9">Belongs to the elongation factor P family.</text>
</comment>
<evidence type="ECO:0000256" key="5">
    <source>
        <dbReference type="ARBA" id="ARBA00022768"/>
    </source>
</evidence>
<dbReference type="PROSITE" id="PS01275">
    <property type="entry name" value="EFP"/>
    <property type="match status" value="1"/>
</dbReference>
<dbReference type="GO" id="GO:0003746">
    <property type="term" value="F:translation elongation factor activity"/>
    <property type="evidence" value="ECO:0007669"/>
    <property type="project" value="UniProtKB-UniRule"/>
</dbReference>
<dbReference type="SUPFAM" id="SSF50104">
    <property type="entry name" value="Translation proteins SH3-like domain"/>
    <property type="match status" value="1"/>
</dbReference>
<dbReference type="PANTHER" id="PTHR30053:SF14">
    <property type="entry name" value="TRANSLATION ELONGATION FACTOR KOW-LIKE DOMAIN-CONTAINING PROTEIN"/>
    <property type="match status" value="1"/>
</dbReference>
<dbReference type="InterPro" id="IPR014722">
    <property type="entry name" value="Rib_uL2_dom2"/>
</dbReference>
<keyword evidence="5 7" id="KW-0251">Elongation factor</keyword>
<keyword evidence="6 7" id="KW-0648">Protein biosynthesis</keyword>
<evidence type="ECO:0000259" key="10">
    <source>
        <dbReference type="SMART" id="SM00841"/>
    </source>
</evidence>
<dbReference type="SMART" id="SM01185">
    <property type="entry name" value="EFP"/>
    <property type="match status" value="1"/>
</dbReference>
<name>A0A7X0H4V5_9BACT</name>
<dbReference type="SUPFAM" id="SSF50249">
    <property type="entry name" value="Nucleic acid-binding proteins"/>
    <property type="match status" value="2"/>
</dbReference>
<evidence type="ECO:0000259" key="11">
    <source>
        <dbReference type="SMART" id="SM01185"/>
    </source>
</evidence>
<gene>
    <name evidence="7" type="primary">efp</name>
    <name evidence="12" type="ORF">HNQ40_001117</name>
</gene>
<evidence type="ECO:0000256" key="3">
    <source>
        <dbReference type="ARBA" id="ARBA00009479"/>
    </source>
</evidence>
<dbReference type="InterPro" id="IPR020599">
    <property type="entry name" value="Transl_elong_fac_P/YeiP"/>
</dbReference>
<proteinExistence type="inferred from homology"/>
<evidence type="ECO:0000256" key="4">
    <source>
        <dbReference type="ARBA" id="ARBA00022490"/>
    </source>
</evidence>
<dbReference type="AlphaFoldDB" id="A0A7X0H4V5"/>
<dbReference type="Pfam" id="PF08207">
    <property type="entry name" value="EFP_N"/>
    <property type="match status" value="1"/>
</dbReference>
<dbReference type="InterPro" id="IPR011768">
    <property type="entry name" value="Transl_elongation_fac_P"/>
</dbReference>
<dbReference type="Pfam" id="PF09285">
    <property type="entry name" value="Elong-fact-P_C"/>
    <property type="match status" value="1"/>
</dbReference>
<comment type="subcellular location">
    <subcellularLocation>
        <location evidence="1 7">Cytoplasm</location>
    </subcellularLocation>
</comment>
<reference evidence="12 13" key="1">
    <citation type="submission" date="2020-08" db="EMBL/GenBank/DDBJ databases">
        <title>Genomic Encyclopedia of Type Strains, Phase IV (KMG-IV): sequencing the most valuable type-strain genomes for metagenomic binning, comparative biology and taxonomic classification.</title>
        <authorList>
            <person name="Goeker M."/>
        </authorList>
    </citation>
    <scope>NUCLEOTIDE SEQUENCE [LARGE SCALE GENOMIC DNA]</scope>
    <source>
        <strain evidence="12 13">DSM 103725</strain>
    </source>
</reference>
<dbReference type="HAMAP" id="MF_00141">
    <property type="entry name" value="EF_P"/>
    <property type="match status" value="1"/>
</dbReference>
<dbReference type="InterPro" id="IPR015365">
    <property type="entry name" value="Elong-fact-P_C"/>
</dbReference>
<dbReference type="NCBIfam" id="TIGR00038">
    <property type="entry name" value="efp"/>
    <property type="match status" value="1"/>
</dbReference>
<sequence length="186" mass="20573">MKANEIRPGQVLNIDGTAYLVTKTENVKPGKGGAFVQTKLKSIKHGNVTEKRFRTADDVDGTTLDRRDVEYLYSDGSGAIFMDSETYDQFTIPEDILGDTLLFIKPNESIKGLFLEGNCITVELPLAVELEITETEPGIKNATATNVMKEAVCETGLKVRVPPFIKEGEVVRINTETREYLNRVSG</sequence>
<dbReference type="Proteomes" id="UP000541810">
    <property type="component" value="Unassembled WGS sequence"/>
</dbReference>
<keyword evidence="13" id="KW-1185">Reference proteome</keyword>
<evidence type="ECO:0000256" key="2">
    <source>
        <dbReference type="ARBA" id="ARBA00004815"/>
    </source>
</evidence>
<dbReference type="GO" id="GO:0043043">
    <property type="term" value="P:peptide biosynthetic process"/>
    <property type="evidence" value="ECO:0007669"/>
    <property type="project" value="InterPro"/>
</dbReference>
<dbReference type="SMART" id="SM00841">
    <property type="entry name" value="Elong-fact-P_C"/>
    <property type="match status" value="1"/>
</dbReference>
<dbReference type="InterPro" id="IPR013185">
    <property type="entry name" value="Transl_elong_KOW-like"/>
</dbReference>
<dbReference type="Pfam" id="PF01132">
    <property type="entry name" value="EFP"/>
    <property type="match status" value="1"/>
</dbReference>
<dbReference type="NCBIfam" id="NF001810">
    <property type="entry name" value="PRK00529.1"/>
    <property type="match status" value="1"/>
</dbReference>
<dbReference type="InterPro" id="IPR013852">
    <property type="entry name" value="Transl_elong_P/YeiP_CS"/>
</dbReference>
<dbReference type="FunFam" id="2.40.50.140:FF:000009">
    <property type="entry name" value="Elongation factor P"/>
    <property type="match status" value="1"/>
</dbReference>
<feature type="domain" description="Elongation factor P C-terminal" evidence="10">
    <location>
        <begin position="128"/>
        <end position="183"/>
    </location>
</feature>
<comment type="caution">
    <text evidence="12">The sequence shown here is derived from an EMBL/GenBank/DDBJ whole genome shotgun (WGS) entry which is preliminary data.</text>
</comment>
<dbReference type="InterPro" id="IPR012340">
    <property type="entry name" value="NA-bd_OB-fold"/>
</dbReference>
<evidence type="ECO:0000313" key="12">
    <source>
        <dbReference type="EMBL" id="MBB6429311.1"/>
    </source>
</evidence>
<dbReference type="EMBL" id="JACHGY010000001">
    <property type="protein sequence ID" value="MBB6429311.1"/>
    <property type="molecule type" value="Genomic_DNA"/>
</dbReference>
<dbReference type="Gene3D" id="2.30.30.30">
    <property type="match status" value="1"/>
</dbReference>
<evidence type="ECO:0000256" key="8">
    <source>
        <dbReference type="NCBIfam" id="TIGR00038"/>
    </source>
</evidence>
<evidence type="ECO:0000313" key="13">
    <source>
        <dbReference type="Proteomes" id="UP000541810"/>
    </source>
</evidence>
<dbReference type="GO" id="GO:0005829">
    <property type="term" value="C:cytosol"/>
    <property type="evidence" value="ECO:0007669"/>
    <property type="project" value="UniProtKB-ARBA"/>
</dbReference>
<dbReference type="CDD" id="cd04470">
    <property type="entry name" value="S1_EF-P_repeat_1"/>
    <property type="match status" value="1"/>
</dbReference>
<evidence type="ECO:0000256" key="7">
    <source>
        <dbReference type="HAMAP-Rule" id="MF_00141"/>
    </source>
</evidence>
<dbReference type="PANTHER" id="PTHR30053">
    <property type="entry name" value="ELONGATION FACTOR P"/>
    <property type="match status" value="1"/>
</dbReference>
<comment type="pathway">
    <text evidence="2 7">Protein biosynthesis; polypeptide chain elongation.</text>
</comment>
<dbReference type="FunFam" id="2.40.50.140:FF:000004">
    <property type="entry name" value="Elongation factor P"/>
    <property type="match status" value="1"/>
</dbReference>
<evidence type="ECO:0000256" key="1">
    <source>
        <dbReference type="ARBA" id="ARBA00004496"/>
    </source>
</evidence>
<evidence type="ECO:0000256" key="6">
    <source>
        <dbReference type="ARBA" id="ARBA00022917"/>
    </source>
</evidence>
<dbReference type="CDD" id="cd05794">
    <property type="entry name" value="S1_EF-P_repeat_2"/>
    <property type="match status" value="1"/>
</dbReference>
<dbReference type="RefSeq" id="WP_184676896.1">
    <property type="nucleotide sequence ID" value="NZ_JACHGY010000001.1"/>
</dbReference>
<feature type="domain" description="Translation elongation factor P/YeiP central" evidence="11">
    <location>
        <begin position="66"/>
        <end position="120"/>
    </location>
</feature>
<organism evidence="12 13">
    <name type="scientific">Algisphaera agarilytica</name>
    <dbReference type="NCBI Taxonomy" id="1385975"/>
    <lineage>
        <taxon>Bacteria</taxon>
        <taxon>Pseudomonadati</taxon>
        <taxon>Planctomycetota</taxon>
        <taxon>Phycisphaerae</taxon>
        <taxon>Phycisphaerales</taxon>
        <taxon>Phycisphaeraceae</taxon>
        <taxon>Algisphaera</taxon>
    </lineage>
</organism>
<accession>A0A7X0H4V5</accession>
<protein>
    <recommendedName>
        <fullName evidence="7 8">Elongation factor P</fullName>
        <shortName evidence="7">EF-P</shortName>
    </recommendedName>
</protein>